<dbReference type="InterPro" id="IPR003699">
    <property type="entry name" value="QueA"/>
</dbReference>
<evidence type="ECO:0000313" key="14">
    <source>
        <dbReference type="EMBL" id="MSU06010.1"/>
    </source>
</evidence>
<dbReference type="RefSeq" id="WP_154424985.1">
    <property type="nucleotide sequence ID" value="NZ_VUNN01000005.1"/>
</dbReference>
<comment type="pathway">
    <text evidence="2 13">tRNA modification; tRNA-queuosine biosynthesis.</text>
</comment>
<keyword evidence="7 13" id="KW-0671">Queuosine biosynthesis</keyword>
<sequence length="345" mass="39469">MQTKEFFFDLPQELIAQNPSEKRGEDRLLLMDRKSGEYKDLTINDFPSLLDENCVLVVNNSKVRKARTFATTENGGQVEFLFLEENEDHSWNCICNKNKKQKEGRAYCFNDKNGNLVKKGVLTKKNEDGSVQLSFDEPLEEEFFTLVGHVPLPPYIKREDTFSDENRYQTVYSKNIGSVASPTAGLHFTKEILDKIKSKGIKIAEVTLHVGPGTFLPVRSENIEDHHMHYERYTVTEETAELLNKAKSENKKIIAVGTTSMRTLESAADRVGHIQAGSRRTNIFIKPGYEFKFVDSLFTNFHTPESTLLMLVSAFSTKENIFAAYEHAIKEKYHFFSYGDAMFIK</sequence>
<dbReference type="GO" id="GO:0008616">
    <property type="term" value="P:tRNA queuosine(34) biosynthetic process"/>
    <property type="evidence" value="ECO:0007669"/>
    <property type="project" value="UniProtKB-UniRule"/>
</dbReference>
<reference evidence="14 15" key="1">
    <citation type="submission" date="2019-08" db="EMBL/GenBank/DDBJ databases">
        <title>In-depth cultivation of the pig gut microbiome towards novel bacterial diversity and tailored functional studies.</title>
        <authorList>
            <person name="Wylensek D."/>
            <person name="Hitch T.C.A."/>
            <person name="Clavel T."/>
        </authorList>
    </citation>
    <scope>NUCLEOTIDE SEQUENCE [LARGE SCALE GENOMIC DNA]</scope>
    <source>
        <strain evidence="14 15">NM-380-WT-3C1</strain>
    </source>
</reference>
<comment type="caution">
    <text evidence="14">The sequence shown here is derived from an EMBL/GenBank/DDBJ whole genome shotgun (WGS) entry which is preliminary data.</text>
</comment>
<dbReference type="UniPathway" id="UPA00392"/>
<accession>A0A7X2PCS8</accession>
<comment type="similarity">
    <text evidence="9 13">Belongs to the QueA family.</text>
</comment>
<evidence type="ECO:0000256" key="4">
    <source>
        <dbReference type="ARBA" id="ARBA00022490"/>
    </source>
</evidence>
<organism evidence="14 15">
    <name type="scientific">Bullifex porci</name>
    <dbReference type="NCBI Taxonomy" id="2606638"/>
    <lineage>
        <taxon>Bacteria</taxon>
        <taxon>Pseudomonadati</taxon>
        <taxon>Spirochaetota</taxon>
        <taxon>Spirochaetia</taxon>
        <taxon>Spirochaetales</taxon>
        <taxon>Spirochaetaceae</taxon>
        <taxon>Bullifex</taxon>
    </lineage>
</organism>
<dbReference type="InterPro" id="IPR042118">
    <property type="entry name" value="QueA_dom1"/>
</dbReference>
<evidence type="ECO:0000256" key="13">
    <source>
        <dbReference type="HAMAP-Rule" id="MF_00113"/>
    </source>
</evidence>
<dbReference type="InterPro" id="IPR042119">
    <property type="entry name" value="QueA_dom2"/>
</dbReference>
<evidence type="ECO:0000256" key="11">
    <source>
        <dbReference type="ARBA" id="ARBA00069325"/>
    </source>
</evidence>
<evidence type="ECO:0000256" key="1">
    <source>
        <dbReference type="ARBA" id="ARBA00004496"/>
    </source>
</evidence>
<evidence type="ECO:0000256" key="12">
    <source>
        <dbReference type="ARBA" id="ARBA00076160"/>
    </source>
</evidence>
<evidence type="ECO:0000313" key="15">
    <source>
        <dbReference type="Proteomes" id="UP000460549"/>
    </source>
</evidence>
<evidence type="ECO:0000256" key="9">
    <source>
        <dbReference type="ARBA" id="ARBA00061210"/>
    </source>
</evidence>
<comment type="subunit">
    <text evidence="3 13">Monomer.</text>
</comment>
<dbReference type="EMBL" id="VUNN01000005">
    <property type="protein sequence ID" value="MSU06010.1"/>
    <property type="molecule type" value="Genomic_DNA"/>
</dbReference>
<dbReference type="NCBIfam" id="TIGR00113">
    <property type="entry name" value="queA"/>
    <property type="match status" value="1"/>
</dbReference>
<evidence type="ECO:0000256" key="7">
    <source>
        <dbReference type="ARBA" id="ARBA00022785"/>
    </source>
</evidence>
<dbReference type="HAMAP" id="MF_00113">
    <property type="entry name" value="QueA"/>
    <property type="match status" value="1"/>
</dbReference>
<comment type="subcellular location">
    <subcellularLocation>
        <location evidence="1 13">Cytoplasm</location>
    </subcellularLocation>
</comment>
<dbReference type="InterPro" id="IPR036100">
    <property type="entry name" value="QueA_sf"/>
</dbReference>
<dbReference type="Proteomes" id="UP000460549">
    <property type="component" value="Unassembled WGS sequence"/>
</dbReference>
<dbReference type="SUPFAM" id="SSF111337">
    <property type="entry name" value="QueA-like"/>
    <property type="match status" value="1"/>
</dbReference>
<dbReference type="AlphaFoldDB" id="A0A7X2PCS8"/>
<keyword evidence="15" id="KW-1185">Reference proteome</keyword>
<evidence type="ECO:0000256" key="6">
    <source>
        <dbReference type="ARBA" id="ARBA00022691"/>
    </source>
</evidence>
<evidence type="ECO:0000256" key="8">
    <source>
        <dbReference type="ARBA" id="ARBA00052751"/>
    </source>
</evidence>
<keyword evidence="6 13" id="KW-0949">S-adenosyl-L-methionine</keyword>
<dbReference type="Gene3D" id="3.40.1780.10">
    <property type="entry name" value="QueA-like"/>
    <property type="match status" value="1"/>
</dbReference>
<keyword evidence="4 13" id="KW-0963">Cytoplasm</keyword>
<proteinExistence type="inferred from homology"/>
<dbReference type="FunFam" id="3.40.1780.10:FF:000001">
    <property type="entry name" value="S-adenosylmethionine:tRNA ribosyltransferase-isomerase"/>
    <property type="match status" value="1"/>
</dbReference>
<dbReference type="PANTHER" id="PTHR30307:SF0">
    <property type="entry name" value="S-ADENOSYLMETHIONINE:TRNA RIBOSYLTRANSFERASE-ISOMERASE"/>
    <property type="match status" value="1"/>
</dbReference>
<keyword evidence="14" id="KW-0328">Glycosyltransferase</keyword>
<comment type="function">
    <text evidence="13">Transfers and isomerizes the ribose moiety from AdoMet to the 7-aminomethyl group of 7-deazaguanine (preQ1-tRNA) to give epoxyqueuosine (oQ-tRNA).</text>
</comment>
<dbReference type="Pfam" id="PF02547">
    <property type="entry name" value="Queuosine_synth"/>
    <property type="match status" value="1"/>
</dbReference>
<protein>
    <recommendedName>
        <fullName evidence="11 13">S-adenosylmethionine:tRNA ribosyltransferase-isomerase</fullName>
        <ecNumber evidence="10 13">2.4.99.17</ecNumber>
    </recommendedName>
    <alternativeName>
        <fullName evidence="12 13">Queuosine biosynthesis protein QueA</fullName>
    </alternativeName>
</protein>
<gene>
    <name evidence="13 14" type="primary">queA</name>
    <name evidence="14" type="ORF">FYJ80_04355</name>
</gene>
<evidence type="ECO:0000256" key="5">
    <source>
        <dbReference type="ARBA" id="ARBA00022679"/>
    </source>
</evidence>
<dbReference type="EC" id="2.4.99.17" evidence="10 13"/>
<evidence type="ECO:0000256" key="3">
    <source>
        <dbReference type="ARBA" id="ARBA00011245"/>
    </source>
</evidence>
<comment type="catalytic activity">
    <reaction evidence="8 13">
        <text>7-aminomethyl-7-carbaguanosine(34) in tRNA + S-adenosyl-L-methionine = epoxyqueuosine(34) in tRNA + adenine + L-methionine + 2 H(+)</text>
        <dbReference type="Rhea" id="RHEA:32155"/>
        <dbReference type="Rhea" id="RHEA-COMP:10342"/>
        <dbReference type="Rhea" id="RHEA-COMP:18582"/>
        <dbReference type="ChEBI" id="CHEBI:15378"/>
        <dbReference type="ChEBI" id="CHEBI:16708"/>
        <dbReference type="ChEBI" id="CHEBI:57844"/>
        <dbReference type="ChEBI" id="CHEBI:59789"/>
        <dbReference type="ChEBI" id="CHEBI:82833"/>
        <dbReference type="ChEBI" id="CHEBI:194443"/>
        <dbReference type="EC" id="2.4.99.17"/>
    </reaction>
</comment>
<evidence type="ECO:0000256" key="10">
    <source>
        <dbReference type="ARBA" id="ARBA00066503"/>
    </source>
</evidence>
<dbReference type="GO" id="GO:0005737">
    <property type="term" value="C:cytoplasm"/>
    <property type="evidence" value="ECO:0007669"/>
    <property type="project" value="UniProtKB-SubCell"/>
</dbReference>
<keyword evidence="5 13" id="KW-0808">Transferase</keyword>
<keyword evidence="14" id="KW-0413">Isomerase</keyword>
<dbReference type="GO" id="GO:0051075">
    <property type="term" value="F:S-adenosylmethionine:tRNA ribosyltransferase-isomerase activity"/>
    <property type="evidence" value="ECO:0007669"/>
    <property type="project" value="UniProtKB-EC"/>
</dbReference>
<evidence type="ECO:0000256" key="2">
    <source>
        <dbReference type="ARBA" id="ARBA00004691"/>
    </source>
</evidence>
<dbReference type="Gene3D" id="2.40.10.240">
    <property type="entry name" value="QueA-like"/>
    <property type="match status" value="1"/>
</dbReference>
<dbReference type="PANTHER" id="PTHR30307">
    <property type="entry name" value="S-ADENOSYLMETHIONINE:TRNA RIBOSYLTRANSFERASE-ISOMERASE"/>
    <property type="match status" value="1"/>
</dbReference>
<name>A0A7X2PCS8_9SPIO</name>
<dbReference type="NCBIfam" id="NF001140">
    <property type="entry name" value="PRK00147.1"/>
    <property type="match status" value="1"/>
</dbReference>